<dbReference type="InterPro" id="IPR003368">
    <property type="entry name" value="POMP_repeat"/>
</dbReference>
<evidence type="ECO:0000256" key="4">
    <source>
        <dbReference type="ARBA" id="ARBA00022525"/>
    </source>
</evidence>
<dbReference type="EMBL" id="CAJHUC010000541">
    <property type="protein sequence ID" value="CAD7696769.1"/>
    <property type="molecule type" value="Genomic_DNA"/>
</dbReference>
<comment type="caution">
    <text evidence="9">The sequence shown here is derived from an EMBL/GenBank/DDBJ whole genome shotgun (WGS) entry which is preliminary data.</text>
</comment>
<evidence type="ECO:0000256" key="8">
    <source>
        <dbReference type="SAM" id="Phobius"/>
    </source>
</evidence>
<feature type="transmembrane region" description="Helical" evidence="8">
    <location>
        <begin position="964"/>
        <end position="983"/>
    </location>
</feature>
<evidence type="ECO:0000313" key="9">
    <source>
        <dbReference type="EMBL" id="CAD7696769.1"/>
    </source>
</evidence>
<organism evidence="9 10">
    <name type="scientific">Ostreobium quekettii</name>
    <dbReference type="NCBI Taxonomy" id="121088"/>
    <lineage>
        <taxon>Eukaryota</taxon>
        <taxon>Viridiplantae</taxon>
        <taxon>Chlorophyta</taxon>
        <taxon>core chlorophytes</taxon>
        <taxon>Ulvophyceae</taxon>
        <taxon>TCBD clade</taxon>
        <taxon>Bryopsidales</taxon>
        <taxon>Ostreobineae</taxon>
        <taxon>Ostreobiaceae</taxon>
        <taxon>Ostreobium</taxon>
    </lineage>
</organism>
<keyword evidence="4" id="KW-0964">Secreted</keyword>
<keyword evidence="8" id="KW-1133">Transmembrane helix</keyword>
<dbReference type="PANTHER" id="PTHR11319:SF35">
    <property type="entry name" value="OUTER MEMBRANE PROTEIN PMPC-RELATED"/>
    <property type="match status" value="1"/>
</dbReference>
<protein>
    <recommendedName>
        <fullName evidence="11">TRP C-terminal domain-containing protein</fullName>
    </recommendedName>
</protein>
<accession>A0A8S1INT1</accession>
<feature type="transmembrane region" description="Helical" evidence="8">
    <location>
        <begin position="989"/>
        <end position="1013"/>
    </location>
</feature>
<feature type="transmembrane region" description="Helical" evidence="8">
    <location>
        <begin position="788"/>
        <end position="806"/>
    </location>
</feature>
<feature type="transmembrane region" description="Helical" evidence="8">
    <location>
        <begin position="853"/>
        <end position="876"/>
    </location>
</feature>
<keyword evidence="8" id="KW-0812">Transmembrane</keyword>
<evidence type="ECO:0000313" key="10">
    <source>
        <dbReference type="Proteomes" id="UP000708148"/>
    </source>
</evidence>
<evidence type="ECO:0000256" key="6">
    <source>
        <dbReference type="ARBA" id="ARBA00023136"/>
    </source>
</evidence>
<dbReference type="GO" id="GO:0005576">
    <property type="term" value="C:extracellular region"/>
    <property type="evidence" value="ECO:0007669"/>
    <property type="project" value="UniProtKB-SubCell"/>
</dbReference>
<evidence type="ECO:0000256" key="3">
    <source>
        <dbReference type="ARBA" id="ARBA00004613"/>
    </source>
</evidence>
<dbReference type="AlphaFoldDB" id="A0A8S1INT1"/>
<keyword evidence="5" id="KW-0732">Signal</keyword>
<evidence type="ECO:0008006" key="11">
    <source>
        <dbReference type="Google" id="ProtNLM"/>
    </source>
</evidence>
<feature type="transmembrane region" description="Helical" evidence="8">
    <location>
        <begin position="584"/>
        <end position="601"/>
    </location>
</feature>
<sequence length="1087" mass="116275">MEDGIDLTDVWSPDGVASTFTEILSKPRGFLQAELCNVSFVGNTAKSGGAVAALRTNLLSMSRVNFSGNVGGDGAALYIEADGDLDPQQFRAPNHYVSGTRVSFVNNSATRNGGAVFLRATCAGAGLDRIGISPVNVSVLTEEGRNNNEDDVFFEKSEFVNNSALKSGGAWRATTGRAGCRDCQFEGNFVSEVGGIDGTGGALSLTDQASFHGRGVTFRRNSATNGLGSLHESAALAFGEILQESESAFMNNAADMAGGAIFTNAPEALDVLCNSDLRVIESLGNDTRTSRPGVDGIQRVPPVRVTDRPDICGQTWSGNSAAKEDGGNVLATTAVKAMVCKDSPRSCVNQGGTITVANHTSGGVLEAISVELIDAFGRPAFGQSTVLLRATTNETDSTLGGAVIAQIGAKSRLTSIRLQGSVNRTHNFTLSFDPEILPSINIEVHIRSCLAGEFLDSGNEICLQCPDGRYSFGPSQGCFACPPNSDCRPSTITPKEHFWHSTSQSTQVHECILKEACKYNGRDAALRAAARDAHANGTFLVYDDERYQQCRQGHRGVLCGACDSAHGKSRSGQCTACGGAAKDIVLPVILVLWFAFMSAIMSRNALVSAKKANRVASAPINRNSASGSDEGGAMNGFSGAGSSSLPGIMDSLHLYIGEGRLTPEGELDVEEASVSRRGRQISDGSCTADVFKVLVNFLQVTGIAIFINASWTSSTLGVLAGADFLASGSHALFSLECAFPSTSSIERSVLRTIATAFFPFALFLAFIAMSLVATLLRTMKLINFLIKDLISFWHVSFLAILYISFIDMTRNALKVLDCAKVDEEGFGPPGLATALLEYWTEDTGVECYKGRHLALVLALAIPTLALVSLGMPLWLLATLRWRRGRFAGSARGAYAFIYQSYRDEFLYWEVVVMMRKGLLAAITVFRFSLGTTLQATLALIVLDVAVVLQLWARPFVAMKPDLNRMETISLLSSILVFFAGIILDDPNTSTAGALVVSVLMTVAVMGTFLYLLIELVSQLLKGFDRALISRGIPLSADSSVVSRIRALVQCGLSFISGRISNGFQRGSRRRRVMVQMQRMSTWDSKNC</sequence>
<feature type="transmembrane region" description="Helical" evidence="8">
    <location>
        <begin position="756"/>
        <end position="776"/>
    </location>
</feature>
<feature type="transmembrane region" description="Helical" evidence="8">
    <location>
        <begin position="693"/>
        <end position="711"/>
    </location>
</feature>
<dbReference type="Pfam" id="PF02415">
    <property type="entry name" value="Chlam_PMP"/>
    <property type="match status" value="1"/>
</dbReference>
<keyword evidence="6 8" id="KW-0472">Membrane</keyword>
<name>A0A8S1INT1_9CHLO</name>
<reference evidence="9" key="1">
    <citation type="submission" date="2020-12" db="EMBL/GenBank/DDBJ databases">
        <authorList>
            <person name="Iha C."/>
        </authorList>
    </citation>
    <scope>NUCLEOTIDE SEQUENCE</scope>
</reference>
<dbReference type="PANTHER" id="PTHR11319">
    <property type="entry name" value="G PROTEIN-COUPLED RECEPTOR-RELATED"/>
    <property type="match status" value="1"/>
</dbReference>
<proteinExistence type="predicted"/>
<feature type="transmembrane region" description="Helical" evidence="8">
    <location>
        <begin position="933"/>
        <end position="952"/>
    </location>
</feature>
<keyword evidence="10" id="KW-1185">Reference proteome</keyword>
<evidence type="ECO:0000256" key="5">
    <source>
        <dbReference type="ARBA" id="ARBA00022729"/>
    </source>
</evidence>
<keyword evidence="7" id="KW-0998">Cell outer membrane</keyword>
<dbReference type="Proteomes" id="UP000708148">
    <property type="component" value="Unassembled WGS sequence"/>
</dbReference>
<comment type="subcellular location">
    <subcellularLocation>
        <location evidence="1">Cell envelope</location>
    </subcellularLocation>
    <subcellularLocation>
        <location evidence="2">Cell outer membrane</location>
    </subcellularLocation>
    <subcellularLocation>
        <location evidence="3">Secreted</location>
    </subcellularLocation>
</comment>
<evidence type="ECO:0000256" key="7">
    <source>
        <dbReference type="ARBA" id="ARBA00023237"/>
    </source>
</evidence>
<dbReference type="OrthoDB" id="551156at2759"/>
<gene>
    <name evidence="9" type="ORF">OSTQU699_LOCUS2130</name>
</gene>
<evidence type="ECO:0000256" key="2">
    <source>
        <dbReference type="ARBA" id="ARBA00004442"/>
    </source>
</evidence>
<evidence type="ECO:0000256" key="1">
    <source>
        <dbReference type="ARBA" id="ARBA00004196"/>
    </source>
</evidence>